<organism evidence="2 3">
    <name type="scientific">Rhamnella rubrinervis</name>
    <dbReference type="NCBI Taxonomy" id="2594499"/>
    <lineage>
        <taxon>Eukaryota</taxon>
        <taxon>Viridiplantae</taxon>
        <taxon>Streptophyta</taxon>
        <taxon>Embryophyta</taxon>
        <taxon>Tracheophyta</taxon>
        <taxon>Spermatophyta</taxon>
        <taxon>Magnoliopsida</taxon>
        <taxon>eudicotyledons</taxon>
        <taxon>Gunneridae</taxon>
        <taxon>Pentapetalae</taxon>
        <taxon>rosids</taxon>
        <taxon>fabids</taxon>
        <taxon>Rosales</taxon>
        <taxon>Rhamnaceae</taxon>
        <taxon>rhamnoid group</taxon>
        <taxon>Rhamneae</taxon>
        <taxon>Rhamnella</taxon>
    </lineage>
</organism>
<feature type="region of interest" description="Disordered" evidence="1">
    <location>
        <begin position="62"/>
        <end position="84"/>
    </location>
</feature>
<evidence type="ECO:0000256" key="1">
    <source>
        <dbReference type="SAM" id="MobiDB-lite"/>
    </source>
</evidence>
<reference evidence="2" key="1">
    <citation type="submission" date="2020-03" db="EMBL/GenBank/DDBJ databases">
        <title>A high-quality chromosome-level genome assembly of a woody plant with both climbing and erect habits, Rhamnella rubrinervis.</title>
        <authorList>
            <person name="Lu Z."/>
            <person name="Yang Y."/>
            <person name="Zhu X."/>
            <person name="Sun Y."/>
        </authorList>
    </citation>
    <scope>NUCLEOTIDE SEQUENCE</scope>
    <source>
        <strain evidence="2">BYM</strain>
        <tissue evidence="2">Leaf</tissue>
    </source>
</reference>
<dbReference type="AlphaFoldDB" id="A0A8K0GS46"/>
<keyword evidence="3" id="KW-1185">Reference proteome</keyword>
<evidence type="ECO:0000313" key="3">
    <source>
        <dbReference type="Proteomes" id="UP000796880"/>
    </source>
</evidence>
<dbReference type="EMBL" id="VOIH02000012">
    <property type="protein sequence ID" value="KAF3432280.1"/>
    <property type="molecule type" value="Genomic_DNA"/>
</dbReference>
<evidence type="ECO:0000313" key="2">
    <source>
        <dbReference type="EMBL" id="KAF3432280.1"/>
    </source>
</evidence>
<feature type="compositionally biased region" description="Acidic residues" evidence="1">
    <location>
        <begin position="62"/>
        <end position="80"/>
    </location>
</feature>
<name>A0A8K0GS46_9ROSA</name>
<dbReference type="Proteomes" id="UP000796880">
    <property type="component" value="Unassembled WGS sequence"/>
</dbReference>
<gene>
    <name evidence="2" type="ORF">FNV43_RR27019</name>
</gene>
<accession>A0A8K0GS46</accession>
<protein>
    <submittedName>
        <fullName evidence="2">Uncharacterized protein</fullName>
    </submittedName>
</protein>
<proteinExistence type="predicted"/>
<comment type="caution">
    <text evidence="2">The sequence shown here is derived from an EMBL/GenBank/DDBJ whole genome shotgun (WGS) entry which is preliminary data.</text>
</comment>
<sequence length="137" mass="16071">MSDKHKNVEEIKEIQESWLRRRKKLFTLLKDNSLVSYCDTSNHYRSDSFTEINDLDMEFEENLEVDPEEDPKEDLEEKPEEESKPYIMVHPQTSVVDGQAININEVAQVMLQALAANLVYQPTRLRDEIANVIEKFI</sequence>